<dbReference type="RefSeq" id="WP_011446906.1">
    <property type="nucleotide sequence ID" value="NC_007794.1"/>
</dbReference>
<keyword evidence="1" id="KW-0520">NAD</keyword>
<dbReference type="eggNOG" id="COG0451">
    <property type="taxonomic scope" value="Bacteria"/>
</dbReference>
<dbReference type="Gene3D" id="3.40.50.720">
    <property type="entry name" value="NAD(P)-binding Rossmann-like Domain"/>
    <property type="match status" value="1"/>
</dbReference>
<evidence type="ECO:0000313" key="2">
    <source>
        <dbReference type="EMBL" id="ABD27704.1"/>
    </source>
</evidence>
<evidence type="ECO:0000313" key="3">
    <source>
        <dbReference type="Proteomes" id="UP000009134"/>
    </source>
</evidence>
<name>Q2G369_NOVAD</name>
<proteinExistence type="predicted"/>
<dbReference type="KEGG" id="nar:Saro_3269"/>
<evidence type="ECO:0000256" key="1">
    <source>
        <dbReference type="ARBA" id="ARBA00023027"/>
    </source>
</evidence>
<dbReference type="PANTHER" id="PTHR43574">
    <property type="entry name" value="EPIMERASE-RELATED"/>
    <property type="match status" value="1"/>
</dbReference>
<dbReference type="SUPFAM" id="SSF51735">
    <property type="entry name" value="NAD(P)-binding Rossmann-fold domains"/>
    <property type="match status" value="1"/>
</dbReference>
<dbReference type="AlphaFoldDB" id="Q2G369"/>
<keyword evidence="3" id="KW-1185">Reference proteome</keyword>
<sequence>MGKMLIFGMGYTAQVLARALRATGWEVHGTGSAGDIAFADRAAVEAALAGASHVLSSVPPAREGGDPVLDSYGPAIAASGVEWIGYLSSTGVYGDAGGAWVDESAPVGTGRRSARTAADLAWQALSPEVRVFRLPGIYGPGRSALDRVAAGRAHRIDLPEQVFSRVHVEDIASGVIASFDGPPGVYNLADDLPCGQNAVIEEAARLLGVPPPPMLTLEQANLSPMALAFYAENRRVANGRARRLLGWKPAFPTYREGLRDLRASTRPTIASAAPASASTDQR</sequence>
<dbReference type="STRING" id="279238.Saro_3269"/>
<protein>
    <submittedName>
        <fullName evidence="2">NAD-dependent epimerase/dehydratase</fullName>
    </submittedName>
</protein>
<accession>Q2G369</accession>
<gene>
    <name evidence="2" type="ordered locus">Saro_3269</name>
</gene>
<dbReference type="InterPro" id="IPR036291">
    <property type="entry name" value="NAD(P)-bd_dom_sf"/>
</dbReference>
<organism evidence="2 3">
    <name type="scientific">Novosphingobium aromaticivorans (strain ATCC 700278 / DSM 12444 / CCUG 56034 / CIP 105152 / NBRC 16084 / F199)</name>
    <dbReference type="NCBI Taxonomy" id="279238"/>
    <lineage>
        <taxon>Bacteria</taxon>
        <taxon>Pseudomonadati</taxon>
        <taxon>Pseudomonadota</taxon>
        <taxon>Alphaproteobacteria</taxon>
        <taxon>Sphingomonadales</taxon>
        <taxon>Sphingomonadaceae</taxon>
        <taxon>Novosphingobium</taxon>
    </lineage>
</organism>
<dbReference type="Proteomes" id="UP000009134">
    <property type="component" value="Chromosome"/>
</dbReference>
<dbReference type="EMBL" id="CP000248">
    <property type="protein sequence ID" value="ABD27704.1"/>
    <property type="molecule type" value="Genomic_DNA"/>
</dbReference>
<reference evidence="3" key="1">
    <citation type="submission" date="2006-01" db="EMBL/GenBank/DDBJ databases">
        <title>Complete sequence of Novosphingobium aromaticivorans DSM 12444.</title>
        <authorList>
            <consortium name="US DOE Joint Genome Institute"/>
            <person name="Copeland A."/>
            <person name="Lucas S."/>
            <person name="Lapidus A."/>
            <person name="Barry K."/>
            <person name="Detter J.C."/>
            <person name="Glavina T."/>
            <person name="Hammon N."/>
            <person name="Israni S."/>
            <person name="Pitluck S."/>
            <person name="Chain P."/>
            <person name="Malfatti S."/>
            <person name="Shin M."/>
            <person name="Vergez L."/>
            <person name="Schmutz J."/>
            <person name="Larimer F."/>
            <person name="Land M."/>
            <person name="Kyrpides N."/>
            <person name="Ivanova N."/>
            <person name="Fredrickson J."/>
            <person name="Balkwill D."/>
            <person name="Romine M.F."/>
            <person name="Richardson P."/>
        </authorList>
    </citation>
    <scope>NUCLEOTIDE SEQUENCE [LARGE SCALE GENOMIC DNA]</scope>
    <source>
        <strain evidence="3">ATCC 700278 / DSM 12444 / CCUG 56034 / CIP 105152 / NBRC 16084 / F199</strain>
    </source>
</reference>
<dbReference type="HOGENOM" id="CLU_007383_11_3_5"/>